<keyword evidence="4 7" id="KW-1133">Transmembrane helix</keyword>
<feature type="transmembrane region" description="Helical" evidence="7">
    <location>
        <begin position="278"/>
        <end position="301"/>
    </location>
</feature>
<evidence type="ECO:0000256" key="6">
    <source>
        <dbReference type="PIRNR" id="PIRNR015840"/>
    </source>
</evidence>
<evidence type="ECO:0000256" key="1">
    <source>
        <dbReference type="ARBA" id="ARBA00004141"/>
    </source>
</evidence>
<reference evidence="9" key="1">
    <citation type="journal article" date="2006" name="PLoS Biol.">
        <title>Macronuclear genome sequence of the ciliate Tetrahymena thermophila, a model eukaryote.</title>
        <authorList>
            <person name="Eisen J.A."/>
            <person name="Coyne R.S."/>
            <person name="Wu M."/>
            <person name="Wu D."/>
            <person name="Thiagarajan M."/>
            <person name="Wortman J.R."/>
            <person name="Badger J.H."/>
            <person name="Ren Q."/>
            <person name="Amedeo P."/>
            <person name="Jones K.M."/>
            <person name="Tallon L.J."/>
            <person name="Delcher A.L."/>
            <person name="Salzberg S.L."/>
            <person name="Silva J.C."/>
            <person name="Haas B.J."/>
            <person name="Majoros W.H."/>
            <person name="Farzad M."/>
            <person name="Carlton J.M."/>
            <person name="Smith R.K. Jr."/>
            <person name="Garg J."/>
            <person name="Pearlman R.E."/>
            <person name="Karrer K.M."/>
            <person name="Sun L."/>
            <person name="Manning G."/>
            <person name="Elde N.C."/>
            <person name="Turkewitz A.P."/>
            <person name="Asai D.J."/>
            <person name="Wilkes D.E."/>
            <person name="Wang Y."/>
            <person name="Cai H."/>
            <person name="Collins K."/>
            <person name="Stewart B.A."/>
            <person name="Lee S.R."/>
            <person name="Wilamowska K."/>
            <person name="Weinberg Z."/>
            <person name="Ruzzo W.L."/>
            <person name="Wloga D."/>
            <person name="Gaertig J."/>
            <person name="Frankel J."/>
            <person name="Tsao C.-C."/>
            <person name="Gorovsky M.A."/>
            <person name="Keeling P.J."/>
            <person name="Waller R.F."/>
            <person name="Patron N.J."/>
            <person name="Cherry J.M."/>
            <person name="Stover N.A."/>
            <person name="Krieger C.J."/>
            <person name="del Toro C."/>
            <person name="Ryder H.F."/>
            <person name="Williamson S.C."/>
            <person name="Barbeau R.A."/>
            <person name="Hamilton E.P."/>
            <person name="Orias E."/>
        </authorList>
    </citation>
    <scope>NUCLEOTIDE SEQUENCE [LARGE SCALE GENOMIC DNA]</scope>
    <source>
        <strain evidence="9">SB210</strain>
    </source>
</reference>
<dbReference type="KEGG" id="tet:TTHERM_01043170"/>
<keyword evidence="3 7" id="KW-0812">Transmembrane</keyword>
<dbReference type="InterPro" id="IPR005045">
    <property type="entry name" value="CDC50/LEM3_fam"/>
</dbReference>
<dbReference type="GO" id="GO:0005794">
    <property type="term" value="C:Golgi apparatus"/>
    <property type="evidence" value="ECO:0007669"/>
    <property type="project" value="TreeGrafter"/>
</dbReference>
<gene>
    <name evidence="8" type="ORF">TTHERM_01043170</name>
</gene>
<dbReference type="PANTHER" id="PTHR10926">
    <property type="entry name" value="CELL CYCLE CONTROL PROTEIN 50"/>
    <property type="match status" value="1"/>
</dbReference>
<dbReference type="InParanoid" id="Q22CJ2"/>
<dbReference type="FunCoup" id="Q22CJ2">
    <property type="interactions" value="87"/>
</dbReference>
<dbReference type="OMA" id="TKHEYET"/>
<comment type="subcellular location">
    <subcellularLocation>
        <location evidence="1">Membrane</location>
        <topology evidence="1">Multi-pass membrane protein</topology>
    </subcellularLocation>
</comment>
<keyword evidence="9" id="KW-1185">Reference proteome</keyword>
<keyword evidence="5 6" id="KW-0472">Membrane</keyword>
<dbReference type="PANTHER" id="PTHR10926:SF0">
    <property type="entry name" value="CDC50, ISOFORM A"/>
    <property type="match status" value="1"/>
</dbReference>
<feature type="transmembrane region" description="Helical" evidence="7">
    <location>
        <begin position="40"/>
        <end position="60"/>
    </location>
</feature>
<dbReference type="Proteomes" id="UP000009168">
    <property type="component" value="Unassembled WGS sequence"/>
</dbReference>
<dbReference type="HOGENOM" id="CLU_025025_1_2_1"/>
<organism evidence="8 9">
    <name type="scientific">Tetrahymena thermophila (strain SB210)</name>
    <dbReference type="NCBI Taxonomy" id="312017"/>
    <lineage>
        <taxon>Eukaryota</taxon>
        <taxon>Sar</taxon>
        <taxon>Alveolata</taxon>
        <taxon>Ciliophora</taxon>
        <taxon>Intramacronucleata</taxon>
        <taxon>Oligohymenophorea</taxon>
        <taxon>Hymenostomatida</taxon>
        <taxon>Tetrahymenina</taxon>
        <taxon>Tetrahymenidae</taxon>
        <taxon>Tetrahymena</taxon>
    </lineage>
</organism>
<comment type="similarity">
    <text evidence="2 6">Belongs to the CDC50/LEM3 family.</text>
</comment>
<proteinExistence type="inferred from homology"/>
<evidence type="ECO:0000256" key="7">
    <source>
        <dbReference type="SAM" id="Phobius"/>
    </source>
</evidence>
<dbReference type="AlphaFoldDB" id="Q22CJ2"/>
<dbReference type="EMBL" id="GG662496">
    <property type="protein sequence ID" value="EAR83000.2"/>
    <property type="molecule type" value="Genomic_DNA"/>
</dbReference>
<evidence type="ECO:0000313" key="8">
    <source>
        <dbReference type="EMBL" id="EAR83000.2"/>
    </source>
</evidence>
<dbReference type="GO" id="GO:0005886">
    <property type="term" value="C:plasma membrane"/>
    <property type="evidence" value="ECO:0007669"/>
    <property type="project" value="TreeGrafter"/>
</dbReference>
<evidence type="ECO:0000256" key="3">
    <source>
        <dbReference type="ARBA" id="ARBA00022692"/>
    </source>
</evidence>
<evidence type="ECO:0000256" key="5">
    <source>
        <dbReference type="ARBA" id="ARBA00023136"/>
    </source>
</evidence>
<sequence length="308" mass="35727">MTENNTFGTMNKALKDDGDDFLNTALRKWKFNSKYKRNKLLFILLTLFFILFGSLFTYYYTQIVQVTVRYDNQCVLGTTCTFNINIPSYMSQPIFFYYQLDNFFQTHRKFYQSKDIQQLRGQDRSLSDLVSCAPFVTNADMGKVLSIGGTPLNPNDPAIPCGLIAKTFFNDTFKMYQETQSIQIFENDIAWDVDIEYNYKPTSNAQTQAWHDVTDEHFMVWMRTSGMGKFKKLWGRIKQDLPSGDYKIVVNNQYNSSDFNGYKYVLLTTSSPFGQKNLVLIVAYFSGAFVCIVSYIILLTLDKNKKDK</sequence>
<accession>Q22CJ2</accession>
<evidence type="ECO:0000256" key="2">
    <source>
        <dbReference type="ARBA" id="ARBA00009457"/>
    </source>
</evidence>
<dbReference type="RefSeq" id="XP_001030663.2">
    <property type="nucleotide sequence ID" value="XM_001030663.3"/>
</dbReference>
<dbReference type="GeneID" id="7842705"/>
<dbReference type="eggNOG" id="KOG2952">
    <property type="taxonomic scope" value="Eukaryota"/>
</dbReference>
<dbReference type="STRING" id="312017.Q22CJ2"/>
<evidence type="ECO:0000313" key="9">
    <source>
        <dbReference type="Proteomes" id="UP000009168"/>
    </source>
</evidence>
<evidence type="ECO:0000256" key="4">
    <source>
        <dbReference type="ARBA" id="ARBA00022989"/>
    </source>
</evidence>
<protein>
    <submittedName>
        <fullName evidence="8">Ligand-effect modulator 3 LEM3 family protein</fullName>
    </submittedName>
</protein>
<name>Q22CJ2_TETTS</name>
<dbReference type="GO" id="GO:0005783">
    <property type="term" value="C:endoplasmic reticulum"/>
    <property type="evidence" value="ECO:0007669"/>
    <property type="project" value="TreeGrafter"/>
</dbReference>
<dbReference type="PIRSF" id="PIRSF015840">
    <property type="entry name" value="DUF284_TM_euk"/>
    <property type="match status" value="1"/>
</dbReference>
<dbReference type="OrthoDB" id="340608at2759"/>
<dbReference type="Pfam" id="PF03381">
    <property type="entry name" value="CDC50"/>
    <property type="match status" value="1"/>
</dbReference>